<proteinExistence type="predicted"/>
<name>A0A494J2C1_9FLAO</name>
<dbReference type="AlphaFoldDB" id="A0A494J2C1"/>
<reference evidence="1 4" key="1">
    <citation type="submission" date="2016-02" db="EMBL/GenBank/DDBJ databases">
        <authorList>
            <person name="Nicholson A.C."/>
            <person name="Humrighouse B.W."/>
            <person name="Loparev V."/>
            <person name="Emery B."/>
            <person name="Graziano J."/>
            <person name="McQuiston J.R."/>
        </authorList>
    </citation>
    <scope>NUCLEOTIDE SEQUENCE [LARGE SCALE GENOMIC DNA]</scope>
    <source>
        <strain evidence="1 4">E6809</strain>
    </source>
</reference>
<dbReference type="EMBL" id="CP014339">
    <property type="protein sequence ID" value="AQX52513.1"/>
    <property type="molecule type" value="Genomic_DNA"/>
</dbReference>
<sequence>MATLTKPLFTSGLVQINFKGAKIGMVYKDSAKITQDAPDTTEHFEEGQPFPAISEDEIKAPKVEFSIMNPDSQFLHTYLGGKYDSATKTWGFGRTTTILDPGELEIIPKKGFKKIVAAKAKLTATVDFDLSAKGLLLVKFIVTALLPDDETREPFETVENIPTP</sequence>
<gene>
    <name evidence="1" type="ORF">AYC66_18320</name>
    <name evidence="2" type="ORF">BAY09_06950</name>
    <name evidence="3" type="ORF">NCTC10588_00955</name>
</gene>
<reference evidence="2" key="2">
    <citation type="submission" date="2016-06" db="EMBL/GenBank/DDBJ databases">
        <authorList>
            <person name="Nicholson A.C."/>
        </authorList>
    </citation>
    <scope>NUCLEOTIDE SEQUENCE [LARGE SCALE GENOMIC DNA]</scope>
    <source>
        <strain evidence="2">E6809</strain>
    </source>
</reference>
<dbReference type="EMBL" id="MAHS01000013">
    <property type="protein sequence ID" value="OPB47384.1"/>
    <property type="molecule type" value="Genomic_DNA"/>
</dbReference>
<evidence type="ECO:0000313" key="5">
    <source>
        <dbReference type="Proteomes" id="UP000254876"/>
    </source>
</evidence>
<evidence type="ECO:0000313" key="1">
    <source>
        <dbReference type="EMBL" id="AQX52513.1"/>
    </source>
</evidence>
<evidence type="ECO:0000313" key="3">
    <source>
        <dbReference type="EMBL" id="STC97621.1"/>
    </source>
</evidence>
<evidence type="ECO:0000313" key="4">
    <source>
        <dbReference type="Proteomes" id="UP000189738"/>
    </source>
</evidence>
<evidence type="ECO:0000313" key="2">
    <source>
        <dbReference type="EMBL" id="OPB47384.1"/>
    </source>
</evidence>
<dbReference type="EMBL" id="UFYD01000001">
    <property type="protein sequence ID" value="STC97621.1"/>
    <property type="molecule type" value="Genomic_DNA"/>
</dbReference>
<organism evidence="2">
    <name type="scientific">Elizabethkingia anophelis</name>
    <dbReference type="NCBI Taxonomy" id="1117645"/>
    <lineage>
        <taxon>Bacteria</taxon>
        <taxon>Pseudomonadati</taxon>
        <taxon>Bacteroidota</taxon>
        <taxon>Flavobacteriia</taxon>
        <taxon>Flavobacteriales</taxon>
        <taxon>Weeksellaceae</taxon>
        <taxon>Elizabethkingia</taxon>
    </lineage>
</organism>
<protein>
    <recommendedName>
        <fullName evidence="6">Phage tail protein</fullName>
    </recommendedName>
</protein>
<dbReference type="Proteomes" id="UP000189738">
    <property type="component" value="Chromosome"/>
</dbReference>
<evidence type="ECO:0008006" key="6">
    <source>
        <dbReference type="Google" id="ProtNLM"/>
    </source>
</evidence>
<reference evidence="3 5" key="3">
    <citation type="submission" date="2018-06" db="EMBL/GenBank/DDBJ databases">
        <authorList>
            <consortium name="Pathogen Informatics"/>
            <person name="Doyle S."/>
        </authorList>
    </citation>
    <scope>NUCLEOTIDE SEQUENCE [LARGE SCALE GENOMIC DNA]</scope>
    <source>
        <strain evidence="3 5">NCTC10588</strain>
    </source>
</reference>
<dbReference type="Proteomes" id="UP000254876">
    <property type="component" value="Unassembled WGS sequence"/>
</dbReference>
<dbReference type="RefSeq" id="WP_078677315.1">
    <property type="nucleotide sequence ID" value="NZ_CP014339.1"/>
</dbReference>
<accession>A0A494J2C1</accession>